<evidence type="ECO:0000313" key="1">
    <source>
        <dbReference type="EMBL" id="GBB86042.1"/>
    </source>
</evidence>
<comment type="caution">
    <text evidence="1">The sequence shown here is derived from an EMBL/GenBank/DDBJ whole genome shotgun (WGS) entry which is preliminary data.</text>
</comment>
<keyword evidence="2" id="KW-0489">Methyltransferase</keyword>
<evidence type="ECO:0000313" key="3">
    <source>
        <dbReference type="Proteomes" id="UP000247702"/>
    </source>
</evidence>
<dbReference type="GO" id="GO:0008168">
    <property type="term" value="F:methyltransferase activity"/>
    <property type="evidence" value="ECO:0007669"/>
    <property type="project" value="UniProtKB-KW"/>
</dbReference>
<protein>
    <submittedName>
        <fullName evidence="2">S-adenosyl-L-methionine-dependent methyltransferase</fullName>
    </submittedName>
</protein>
<accession>A0A2Z6QC39</accession>
<dbReference type="EMBL" id="BLAL01000043">
    <property type="protein sequence ID" value="GES79228.1"/>
    <property type="molecule type" value="Genomic_DNA"/>
</dbReference>
<dbReference type="EMBL" id="BEXD01000280">
    <property type="protein sequence ID" value="GBB86042.1"/>
    <property type="molecule type" value="Genomic_DNA"/>
</dbReference>
<name>A0A2Z6QC39_9GLOM</name>
<dbReference type="AlphaFoldDB" id="A0A2Z6QC39"/>
<reference evidence="2" key="2">
    <citation type="submission" date="2019-10" db="EMBL/GenBank/DDBJ databases">
        <title>Conservation and host-specific expression of non-tandemly repeated heterogenous ribosome RNA gene in arbuscular mycorrhizal fungi.</title>
        <authorList>
            <person name="Maeda T."/>
            <person name="Kobayashi Y."/>
            <person name="Nakagawa T."/>
            <person name="Ezawa T."/>
            <person name="Yamaguchi K."/>
            <person name="Bino T."/>
            <person name="Nishimoto Y."/>
            <person name="Shigenobu S."/>
            <person name="Kawaguchi M."/>
        </authorList>
    </citation>
    <scope>NUCLEOTIDE SEQUENCE</scope>
    <source>
        <strain evidence="2">HR1</strain>
    </source>
</reference>
<reference evidence="1 3" key="1">
    <citation type="submission" date="2017-11" db="EMBL/GenBank/DDBJ databases">
        <title>The genome of Rhizophagus clarus HR1 reveals common genetic basis of auxotrophy among arbuscular mycorrhizal fungi.</title>
        <authorList>
            <person name="Kobayashi Y."/>
        </authorList>
    </citation>
    <scope>NUCLEOTIDE SEQUENCE [LARGE SCALE GENOMIC DNA]</scope>
    <source>
        <strain evidence="1 3">HR1</strain>
    </source>
</reference>
<proteinExistence type="predicted"/>
<keyword evidence="3" id="KW-1185">Reference proteome</keyword>
<keyword evidence="2" id="KW-0808">Transferase</keyword>
<sequence>MSNVFTPDQWDSLLSELVRVTKPGGYIEIADRRYVYAGEGPIFRKLSSATFASYLKRNIDLKLMNNLDSNFELQQNIGRVHRIEKDLIMGPNGGKIGLVFQDIAMLFFNSETVCEFVSKEMGISEEEYKDMVEKLVEEFKRTSVKCVHVRFWAQKQLLEEQS</sequence>
<organism evidence="1 3">
    <name type="scientific">Rhizophagus clarus</name>
    <dbReference type="NCBI Taxonomy" id="94130"/>
    <lineage>
        <taxon>Eukaryota</taxon>
        <taxon>Fungi</taxon>
        <taxon>Fungi incertae sedis</taxon>
        <taxon>Mucoromycota</taxon>
        <taxon>Glomeromycotina</taxon>
        <taxon>Glomeromycetes</taxon>
        <taxon>Glomerales</taxon>
        <taxon>Glomeraceae</taxon>
        <taxon>Rhizophagus</taxon>
    </lineage>
</organism>
<dbReference type="GO" id="GO:0032259">
    <property type="term" value="P:methylation"/>
    <property type="evidence" value="ECO:0007669"/>
    <property type="project" value="UniProtKB-KW"/>
</dbReference>
<evidence type="ECO:0000313" key="2">
    <source>
        <dbReference type="EMBL" id="GES79228.1"/>
    </source>
</evidence>
<gene>
    <name evidence="2" type="ORF">RCL2_000654000</name>
    <name evidence="1" type="ORF">RclHR1_01250005</name>
</gene>
<dbReference type="Proteomes" id="UP000615446">
    <property type="component" value="Unassembled WGS sequence"/>
</dbReference>
<dbReference type="OrthoDB" id="2013972at2759"/>
<dbReference type="Proteomes" id="UP000247702">
    <property type="component" value="Unassembled WGS sequence"/>
</dbReference>